<dbReference type="RefSeq" id="WP_221043977.1">
    <property type="nucleotide sequence ID" value="NZ_AP024828.1"/>
</dbReference>
<organism evidence="2 3">
    <name type="scientific">Mycobacterium senriense</name>
    <dbReference type="NCBI Taxonomy" id="2775496"/>
    <lineage>
        <taxon>Bacteria</taxon>
        <taxon>Bacillati</taxon>
        <taxon>Actinomycetota</taxon>
        <taxon>Actinomycetes</taxon>
        <taxon>Mycobacteriales</taxon>
        <taxon>Mycobacteriaceae</taxon>
        <taxon>Mycobacterium</taxon>
        <taxon>Mycobacterium avium complex (MAC)</taxon>
    </lineage>
</organism>
<sequence length="151" mass="17056">MSILQPQEKLELVTRHAEAELRCDWDGALATMIDNPFYVHYPLGIRVQGREAVKEQWKRLLATPGFAAAAESANLRHWVLGETLVSMYEWLVDDGNGSERSMRSYALFTFVDGLIESETIYSEATTDAVMRQALNDEFCSVPGVERLDEVV</sequence>
<evidence type="ECO:0000313" key="2">
    <source>
        <dbReference type="EMBL" id="BCZ20284.1"/>
    </source>
</evidence>
<dbReference type="InterPro" id="IPR032710">
    <property type="entry name" value="NTF2-like_dom_sf"/>
</dbReference>
<evidence type="ECO:0000259" key="1">
    <source>
        <dbReference type="Pfam" id="PF12680"/>
    </source>
</evidence>
<reference evidence="2 3" key="2">
    <citation type="submission" date="2021-07" db="EMBL/GenBank/DDBJ databases">
        <authorList>
            <person name="Matsumoto Y."/>
            <person name="Motooka D."/>
            <person name="Nakamura S."/>
        </authorList>
    </citation>
    <scope>NUCLEOTIDE SEQUENCE [LARGE SCALE GENOMIC DNA]</scope>
    <source>
        <strain evidence="2 3">TY59</strain>
    </source>
</reference>
<reference evidence="2 3" key="1">
    <citation type="submission" date="2021-07" db="EMBL/GenBank/DDBJ databases">
        <title>Complete genome sequence of nontuberculous Mycobacterium sp. TY59.</title>
        <authorList>
            <person name="Fukushima K."/>
        </authorList>
    </citation>
    <scope>NUCLEOTIDE SEQUENCE [LARGE SCALE GENOMIC DNA]</scope>
    <source>
        <strain evidence="2 3">TY59</strain>
    </source>
</reference>
<protein>
    <recommendedName>
        <fullName evidence="1">SnoaL-like domain-containing protein</fullName>
    </recommendedName>
</protein>
<dbReference type="Gene3D" id="3.10.450.50">
    <property type="match status" value="1"/>
</dbReference>
<dbReference type="SUPFAM" id="SSF54427">
    <property type="entry name" value="NTF2-like"/>
    <property type="match status" value="1"/>
</dbReference>
<evidence type="ECO:0000313" key="3">
    <source>
        <dbReference type="Proteomes" id="UP000826012"/>
    </source>
</evidence>
<feature type="domain" description="SnoaL-like" evidence="1">
    <location>
        <begin position="13"/>
        <end position="115"/>
    </location>
</feature>
<dbReference type="Proteomes" id="UP000826012">
    <property type="component" value="Chromosome"/>
</dbReference>
<accession>A0ABM7SGX3</accession>
<name>A0ABM7SGX3_9MYCO</name>
<dbReference type="InterPro" id="IPR037401">
    <property type="entry name" value="SnoaL-like"/>
</dbReference>
<dbReference type="Pfam" id="PF12680">
    <property type="entry name" value="SnoaL_2"/>
    <property type="match status" value="1"/>
</dbReference>
<dbReference type="EMBL" id="AP024828">
    <property type="protein sequence ID" value="BCZ20284.1"/>
    <property type="molecule type" value="Genomic_DNA"/>
</dbReference>
<proteinExistence type="predicted"/>
<gene>
    <name evidence="2" type="ORF">MTY59_01390</name>
</gene>
<keyword evidence="3" id="KW-1185">Reference proteome</keyword>